<dbReference type="PROSITE" id="PS51257">
    <property type="entry name" value="PROKAR_LIPOPROTEIN"/>
    <property type="match status" value="1"/>
</dbReference>
<protein>
    <submittedName>
        <fullName evidence="2">(rape) hypothetical protein</fullName>
    </submittedName>
</protein>
<keyword evidence="1" id="KW-1133">Transmembrane helix</keyword>
<sequence>MRCCRNRICLKSFHKDTAVCFWFVLVGSCPFLTSFMVHCRDHQTSFLISVSVPSTSYCVLHVQDEMAYILRGSIKYMMWFTHLDSGLVITGLYQIVYGLYINTCIL</sequence>
<gene>
    <name evidence="2" type="ORF">DARMORV10_C03P08320.1</name>
</gene>
<evidence type="ECO:0000313" key="2">
    <source>
        <dbReference type="EMBL" id="CAF1697528.1"/>
    </source>
</evidence>
<name>A0A816I2Y1_BRANA</name>
<evidence type="ECO:0000256" key="1">
    <source>
        <dbReference type="SAM" id="Phobius"/>
    </source>
</evidence>
<reference evidence="2" key="1">
    <citation type="submission" date="2021-01" db="EMBL/GenBank/DDBJ databases">
        <authorList>
            <consortium name="Genoscope - CEA"/>
            <person name="William W."/>
        </authorList>
    </citation>
    <scope>NUCLEOTIDE SEQUENCE</scope>
</reference>
<accession>A0A816I2Y1</accession>
<keyword evidence="1" id="KW-0472">Membrane</keyword>
<dbReference type="Proteomes" id="UP001295469">
    <property type="component" value="Chromosome C03"/>
</dbReference>
<proteinExistence type="predicted"/>
<keyword evidence="1" id="KW-0812">Transmembrane</keyword>
<organism evidence="2">
    <name type="scientific">Brassica napus</name>
    <name type="common">Rape</name>
    <dbReference type="NCBI Taxonomy" id="3708"/>
    <lineage>
        <taxon>Eukaryota</taxon>
        <taxon>Viridiplantae</taxon>
        <taxon>Streptophyta</taxon>
        <taxon>Embryophyta</taxon>
        <taxon>Tracheophyta</taxon>
        <taxon>Spermatophyta</taxon>
        <taxon>Magnoliopsida</taxon>
        <taxon>eudicotyledons</taxon>
        <taxon>Gunneridae</taxon>
        <taxon>Pentapetalae</taxon>
        <taxon>rosids</taxon>
        <taxon>malvids</taxon>
        <taxon>Brassicales</taxon>
        <taxon>Brassicaceae</taxon>
        <taxon>Brassiceae</taxon>
        <taxon>Brassica</taxon>
    </lineage>
</organism>
<feature type="transmembrane region" description="Helical" evidence="1">
    <location>
        <begin position="20"/>
        <end position="38"/>
    </location>
</feature>
<feature type="transmembrane region" description="Helical" evidence="1">
    <location>
        <begin position="83"/>
        <end position="101"/>
    </location>
</feature>
<dbReference type="EMBL" id="HG994367">
    <property type="protein sequence ID" value="CAF1697528.1"/>
    <property type="molecule type" value="Genomic_DNA"/>
</dbReference>
<dbReference type="AlphaFoldDB" id="A0A816I2Y1"/>